<dbReference type="Gramene" id="mRNA:HanXRQr2_Chr15g0690291">
    <property type="protein sequence ID" value="CDS:HanXRQr2_Chr15g0690291.1"/>
    <property type="gene ID" value="HanXRQr2_Chr15g0690291"/>
</dbReference>
<dbReference type="GO" id="GO:0000976">
    <property type="term" value="F:transcription cis-regulatory region binding"/>
    <property type="evidence" value="ECO:0000318"/>
    <property type="project" value="GO_Central"/>
</dbReference>
<name>A0A251S7N2_HELAN</name>
<sequence length="212" mass="24199">MAQVVFNFLPSTRIREQVDSQYPLIISNKKIRLFGFELDPDKNDAALNEQELGEHGESLHSSPTTTSSEKEKYSMEDSQEAKKFKCQYCFKMFVNSQALGGHQNAHKAERMKKKRLLLQARRATIEHYLKPYDQVINNHGVNISFHGHEFSEPDFTFGLYDNDLVTFKDVCNSGYKHGGRSKRMLSSSSSDDSKQSCKDLDLQLALSSYATK</sequence>
<evidence type="ECO:0000259" key="3">
    <source>
        <dbReference type="PROSITE" id="PS50157"/>
    </source>
</evidence>
<dbReference type="GO" id="GO:0005634">
    <property type="term" value="C:nucleus"/>
    <property type="evidence" value="ECO:0000318"/>
    <property type="project" value="GO_Central"/>
</dbReference>
<evidence type="ECO:0000313" key="4">
    <source>
        <dbReference type="EMBL" id="KAF5764284.1"/>
    </source>
</evidence>
<reference evidence="5" key="2">
    <citation type="submission" date="2017-02" db="EMBL/GenBank/DDBJ databases">
        <title>Sunflower complete genome.</title>
        <authorList>
            <person name="Langlade N."/>
            <person name="Munos S."/>
        </authorList>
    </citation>
    <scope>NUCLEOTIDE SEQUENCE [LARGE SCALE GENOMIC DNA]</scope>
    <source>
        <tissue evidence="5">Leaves</tissue>
    </source>
</reference>
<dbReference type="PANTHER" id="PTHR46353">
    <property type="entry name" value="ZINC FINGER PROTEIN 5"/>
    <property type="match status" value="1"/>
</dbReference>
<dbReference type="OMA" id="HARYEST"/>
<evidence type="ECO:0000256" key="1">
    <source>
        <dbReference type="PROSITE-ProRule" id="PRU00042"/>
    </source>
</evidence>
<feature type="region of interest" description="Disordered" evidence="2">
    <location>
        <begin position="52"/>
        <end position="76"/>
    </location>
</feature>
<dbReference type="OrthoDB" id="1939583at2759"/>
<keyword evidence="6" id="KW-1185">Reference proteome</keyword>
<dbReference type="InterPro" id="IPR036236">
    <property type="entry name" value="Znf_C2H2_sf"/>
</dbReference>
<reference evidence="4 6" key="1">
    <citation type="journal article" date="2017" name="Nature">
        <title>The sunflower genome provides insights into oil metabolism, flowering and Asterid evolution.</title>
        <authorList>
            <person name="Badouin H."/>
            <person name="Gouzy J."/>
            <person name="Grassa C.J."/>
            <person name="Murat F."/>
            <person name="Staton S.E."/>
            <person name="Cottret L."/>
            <person name="Lelandais-Briere C."/>
            <person name="Owens G.L."/>
            <person name="Carrere S."/>
            <person name="Mayjonade B."/>
            <person name="Legrand L."/>
            <person name="Gill N."/>
            <person name="Kane N.C."/>
            <person name="Bowers J.E."/>
            <person name="Hubner S."/>
            <person name="Bellec A."/>
            <person name="Berard A."/>
            <person name="Berges H."/>
            <person name="Blanchet N."/>
            <person name="Boniface M.C."/>
            <person name="Brunel D."/>
            <person name="Catrice O."/>
            <person name="Chaidir N."/>
            <person name="Claudel C."/>
            <person name="Donnadieu C."/>
            <person name="Faraut T."/>
            <person name="Fievet G."/>
            <person name="Helmstetter N."/>
            <person name="King M."/>
            <person name="Knapp S.J."/>
            <person name="Lai Z."/>
            <person name="Le Paslier M.C."/>
            <person name="Lippi Y."/>
            <person name="Lorenzon L."/>
            <person name="Mandel J.R."/>
            <person name="Marage G."/>
            <person name="Marchand G."/>
            <person name="Marquand E."/>
            <person name="Bret-Mestries E."/>
            <person name="Morien E."/>
            <person name="Nambeesan S."/>
            <person name="Nguyen T."/>
            <person name="Pegot-Espagnet P."/>
            <person name="Pouilly N."/>
            <person name="Raftis F."/>
            <person name="Sallet E."/>
            <person name="Schiex T."/>
            <person name="Thomas J."/>
            <person name="Vandecasteele C."/>
            <person name="Vares D."/>
            <person name="Vear F."/>
            <person name="Vautrin S."/>
            <person name="Crespi M."/>
            <person name="Mangin B."/>
            <person name="Burke J.M."/>
            <person name="Salse J."/>
            <person name="Munos S."/>
            <person name="Vincourt P."/>
            <person name="Rieseberg L.H."/>
            <person name="Langlade N.B."/>
        </authorList>
    </citation>
    <scope>NUCLEOTIDE SEQUENCE [LARGE SCALE GENOMIC DNA]</scope>
    <source>
        <strain evidence="6">cv. SF193</strain>
        <tissue evidence="4">Leaves</tissue>
    </source>
</reference>
<keyword evidence="1" id="KW-0863">Zinc-finger</keyword>
<dbReference type="GO" id="GO:0010026">
    <property type="term" value="P:trichome differentiation"/>
    <property type="evidence" value="ECO:0000318"/>
    <property type="project" value="GO_Central"/>
</dbReference>
<organism evidence="5 6">
    <name type="scientific">Helianthus annuus</name>
    <name type="common">Common sunflower</name>
    <dbReference type="NCBI Taxonomy" id="4232"/>
    <lineage>
        <taxon>Eukaryota</taxon>
        <taxon>Viridiplantae</taxon>
        <taxon>Streptophyta</taxon>
        <taxon>Embryophyta</taxon>
        <taxon>Tracheophyta</taxon>
        <taxon>Spermatophyta</taxon>
        <taxon>Magnoliopsida</taxon>
        <taxon>eudicotyledons</taxon>
        <taxon>Gunneridae</taxon>
        <taxon>Pentapetalae</taxon>
        <taxon>asterids</taxon>
        <taxon>campanulids</taxon>
        <taxon>Asterales</taxon>
        <taxon>Asteraceae</taxon>
        <taxon>Asteroideae</taxon>
        <taxon>Heliantheae alliance</taxon>
        <taxon>Heliantheae</taxon>
        <taxon>Helianthus</taxon>
    </lineage>
</organism>
<dbReference type="AlphaFoldDB" id="A0A251S7N2"/>
<feature type="region of interest" description="Disordered" evidence="2">
    <location>
        <begin position="177"/>
        <end position="197"/>
    </location>
</feature>
<dbReference type="PROSITE" id="PS50157">
    <property type="entry name" value="ZINC_FINGER_C2H2_2"/>
    <property type="match status" value="1"/>
</dbReference>
<evidence type="ECO:0000313" key="5">
    <source>
        <dbReference type="EMBL" id="OTF94849.1"/>
    </source>
</evidence>
<dbReference type="InterPro" id="IPR044299">
    <property type="entry name" value="GIS3/ZFP5/ZFP6"/>
</dbReference>
<dbReference type="Gene3D" id="3.30.160.60">
    <property type="entry name" value="Classic Zinc Finger"/>
    <property type="match status" value="1"/>
</dbReference>
<dbReference type="EMBL" id="MNCJ02000330">
    <property type="protein sequence ID" value="KAF5764284.1"/>
    <property type="molecule type" value="Genomic_DNA"/>
</dbReference>
<feature type="domain" description="C2H2-type" evidence="3">
    <location>
        <begin position="84"/>
        <end position="111"/>
    </location>
</feature>
<keyword evidence="1" id="KW-0862">Zinc</keyword>
<dbReference type="EMBL" id="CM007904">
    <property type="protein sequence ID" value="OTF94849.1"/>
    <property type="molecule type" value="Genomic_DNA"/>
</dbReference>
<protein>
    <submittedName>
        <fullName evidence="5">Putative zinc finger C2H2-type/integrase DNA-binding domain-containing protein</fullName>
    </submittedName>
    <submittedName>
        <fullName evidence="4">Transcription factor C2H2 family</fullName>
    </submittedName>
</protein>
<dbReference type="GO" id="GO:0008270">
    <property type="term" value="F:zinc ion binding"/>
    <property type="evidence" value="ECO:0007669"/>
    <property type="project" value="UniProtKB-KW"/>
</dbReference>
<reference evidence="4" key="3">
    <citation type="submission" date="2020-06" db="EMBL/GenBank/DDBJ databases">
        <title>Helianthus annuus Genome sequencing and assembly Release 2.</title>
        <authorList>
            <person name="Gouzy J."/>
            <person name="Langlade N."/>
            <person name="Munos S."/>
        </authorList>
    </citation>
    <scope>NUCLEOTIDE SEQUENCE</scope>
    <source>
        <tissue evidence="4">Leaves</tissue>
    </source>
</reference>
<dbReference type="InterPro" id="IPR013087">
    <property type="entry name" value="Znf_C2H2_type"/>
</dbReference>
<gene>
    <name evidence="5" type="ORF">HannXRQ_Chr15g0476601</name>
    <name evidence="4" type="ORF">HanXRQr2_Chr15g0690291</name>
</gene>
<dbReference type="GO" id="GO:0010090">
    <property type="term" value="P:trichome morphogenesis"/>
    <property type="evidence" value="ECO:0007669"/>
    <property type="project" value="InterPro"/>
</dbReference>
<evidence type="ECO:0000313" key="6">
    <source>
        <dbReference type="Proteomes" id="UP000215914"/>
    </source>
</evidence>
<dbReference type="Proteomes" id="UP000215914">
    <property type="component" value="Chromosome 15"/>
</dbReference>
<dbReference type="GO" id="GO:0009740">
    <property type="term" value="P:gibberellic acid mediated signaling pathway"/>
    <property type="evidence" value="ECO:0000318"/>
    <property type="project" value="GO_Central"/>
</dbReference>
<keyword evidence="5" id="KW-0238">DNA-binding</keyword>
<dbReference type="PROSITE" id="PS00028">
    <property type="entry name" value="ZINC_FINGER_C2H2_1"/>
    <property type="match status" value="1"/>
</dbReference>
<dbReference type="GO" id="GO:0003700">
    <property type="term" value="F:DNA-binding transcription factor activity"/>
    <property type="evidence" value="ECO:0000318"/>
    <property type="project" value="GO_Central"/>
</dbReference>
<evidence type="ECO:0000256" key="2">
    <source>
        <dbReference type="SAM" id="MobiDB-lite"/>
    </source>
</evidence>
<accession>A0A251S7N2</accession>
<dbReference type="SUPFAM" id="SSF57667">
    <property type="entry name" value="beta-beta-alpha zinc fingers"/>
    <property type="match status" value="1"/>
</dbReference>
<keyword evidence="1" id="KW-0479">Metal-binding</keyword>
<dbReference type="PANTHER" id="PTHR46353:SF5">
    <property type="entry name" value="ZINC FINGER PROTEIN 5"/>
    <property type="match status" value="1"/>
</dbReference>
<dbReference type="InParanoid" id="A0A251S7N2"/>
<dbReference type="GO" id="GO:0009736">
    <property type="term" value="P:cytokinin-activated signaling pathway"/>
    <property type="evidence" value="ECO:0000318"/>
    <property type="project" value="GO_Central"/>
</dbReference>
<proteinExistence type="predicted"/>